<dbReference type="SUPFAM" id="SSF52540">
    <property type="entry name" value="P-loop containing nucleoside triphosphate hydrolases"/>
    <property type="match status" value="1"/>
</dbReference>
<evidence type="ECO:0000256" key="6">
    <source>
        <dbReference type="ARBA" id="ARBA00023125"/>
    </source>
</evidence>
<keyword evidence="3" id="KW-0378">Hydrolase</keyword>
<evidence type="ECO:0000313" key="11">
    <source>
        <dbReference type="EMBL" id="OAA41734.1"/>
    </source>
</evidence>
<evidence type="ECO:0000259" key="9">
    <source>
        <dbReference type="Pfam" id="PF02689"/>
    </source>
</evidence>
<dbReference type="PANTHER" id="PTHR47642:SF5">
    <property type="entry name" value="ATP-DEPENDENT DNA HELICASE"/>
    <property type="match status" value="1"/>
</dbReference>
<evidence type="ECO:0000259" key="10">
    <source>
        <dbReference type="Pfam" id="PF21530"/>
    </source>
</evidence>
<dbReference type="InterPro" id="IPR003840">
    <property type="entry name" value="DNA_helicase_dom"/>
</dbReference>
<dbReference type="EMBL" id="AZHC01000015">
    <property type="protein sequence ID" value="OAA41734.1"/>
    <property type="molecule type" value="Genomic_DNA"/>
</dbReference>
<dbReference type="Gene3D" id="3.40.50.300">
    <property type="entry name" value="P-loop containing nucleotide triphosphate hydrolases"/>
    <property type="match status" value="1"/>
</dbReference>
<dbReference type="CDD" id="cd18809">
    <property type="entry name" value="SF1_C_RecD"/>
    <property type="match status" value="1"/>
</dbReference>
<dbReference type="InterPro" id="IPR027417">
    <property type="entry name" value="P-loop_NTPase"/>
</dbReference>
<sequence length="292" mass="32954">MLQKCRFGIPFSQDETDILINHPCHVTNATRLFSTRREAAKVNSDNFNKLRTPIVIYQTLDGFNWNREQHPHLGLYSNRLTDGSLAVLKDHRLERHVQLRIGMIVVLQVNLSLREGLCNGSQGIICGFEDYCPEKLPKARARSGAHTDHPIIHGDHAVLKEEQISKFIGGQRQKLWPRVLFHNGKKRTIYADCTVNSVGDEPYSLLHRTQIPLIAAWAMSIHKSQGMTLDRVIVDLTRAFEEGQVYVALSRATSLQGLRIQGSPQGLSVGLGGNREVQRFLREKFASELSLS</sequence>
<reference evidence="11 12" key="1">
    <citation type="journal article" date="2016" name="Genome Biol. Evol.">
        <title>Divergent and convergent evolution of fungal pathogenicity.</title>
        <authorList>
            <person name="Shang Y."/>
            <person name="Xiao G."/>
            <person name="Zheng P."/>
            <person name="Cen K."/>
            <person name="Zhan S."/>
            <person name="Wang C."/>
        </authorList>
    </citation>
    <scope>NUCLEOTIDE SEQUENCE [LARGE SCALE GENOMIC DNA]</scope>
    <source>
        <strain evidence="11 12">RCEF 4871</strain>
    </source>
</reference>
<dbReference type="GO" id="GO:0016787">
    <property type="term" value="F:hydrolase activity"/>
    <property type="evidence" value="ECO:0007669"/>
    <property type="project" value="UniProtKB-KW"/>
</dbReference>
<keyword evidence="1" id="KW-0547">Nucleotide-binding</keyword>
<dbReference type="STRING" id="1081105.A0A167CYJ0"/>
<feature type="domain" description="DNA helicase Pif1-like 2B" evidence="10">
    <location>
        <begin position="96"/>
        <end position="128"/>
    </location>
</feature>
<comment type="caution">
    <text evidence="11">The sequence shown here is derived from an EMBL/GenBank/DDBJ whole genome shotgun (WGS) entry which is preliminary data.</text>
</comment>
<keyword evidence="7" id="KW-0234">DNA repair</keyword>
<accession>A0A167CYJ0</accession>
<organism evidence="11 12">
    <name type="scientific">Metarhizium rileyi (strain RCEF 4871)</name>
    <name type="common">Nomuraea rileyi</name>
    <dbReference type="NCBI Taxonomy" id="1649241"/>
    <lineage>
        <taxon>Eukaryota</taxon>
        <taxon>Fungi</taxon>
        <taxon>Dikarya</taxon>
        <taxon>Ascomycota</taxon>
        <taxon>Pezizomycotina</taxon>
        <taxon>Sordariomycetes</taxon>
        <taxon>Hypocreomycetidae</taxon>
        <taxon>Hypocreales</taxon>
        <taxon>Clavicipitaceae</taxon>
        <taxon>Metarhizium</taxon>
    </lineage>
</organism>
<keyword evidence="4 11" id="KW-0347">Helicase</keyword>
<keyword evidence="8" id="KW-0413">Isomerase</keyword>
<gene>
    <name evidence="11" type="ORF">NOR_05242</name>
</gene>
<dbReference type="OMA" id="NHECEVE"/>
<dbReference type="GO" id="GO:0005524">
    <property type="term" value="F:ATP binding"/>
    <property type="evidence" value="ECO:0007669"/>
    <property type="project" value="UniProtKB-KW"/>
</dbReference>
<keyword evidence="6" id="KW-0238">DNA-binding</keyword>
<name>A0A167CYJ0_METRR</name>
<dbReference type="Proteomes" id="UP000243498">
    <property type="component" value="Unassembled WGS sequence"/>
</dbReference>
<keyword evidence="5" id="KW-0067">ATP-binding</keyword>
<dbReference type="InterPro" id="IPR051055">
    <property type="entry name" value="PIF1_helicase"/>
</dbReference>
<dbReference type="Pfam" id="PF02689">
    <property type="entry name" value="Herpes_Helicase"/>
    <property type="match status" value="1"/>
</dbReference>
<evidence type="ECO:0000256" key="3">
    <source>
        <dbReference type="ARBA" id="ARBA00022801"/>
    </source>
</evidence>
<dbReference type="InterPro" id="IPR049163">
    <property type="entry name" value="Pif1-like_2B_dom"/>
</dbReference>
<dbReference type="OrthoDB" id="432234at2759"/>
<evidence type="ECO:0000256" key="5">
    <source>
        <dbReference type="ARBA" id="ARBA00022840"/>
    </source>
</evidence>
<dbReference type="PANTHER" id="PTHR47642">
    <property type="entry name" value="ATP-DEPENDENT DNA HELICASE"/>
    <property type="match status" value="1"/>
</dbReference>
<evidence type="ECO:0000256" key="8">
    <source>
        <dbReference type="ARBA" id="ARBA00023235"/>
    </source>
</evidence>
<proteinExistence type="predicted"/>
<dbReference type="Pfam" id="PF21530">
    <property type="entry name" value="Pif1_2B_dom"/>
    <property type="match status" value="1"/>
</dbReference>
<keyword evidence="2" id="KW-0227">DNA damage</keyword>
<protein>
    <submittedName>
        <fullName evidence="11">ATP-dependent DNA helicase PIF1</fullName>
    </submittedName>
</protein>
<feature type="domain" description="DNA replication helicase" evidence="9">
    <location>
        <begin position="214"/>
        <end position="264"/>
    </location>
</feature>
<evidence type="ECO:0000256" key="7">
    <source>
        <dbReference type="ARBA" id="ARBA00023204"/>
    </source>
</evidence>
<evidence type="ECO:0000256" key="4">
    <source>
        <dbReference type="ARBA" id="ARBA00022806"/>
    </source>
</evidence>
<evidence type="ECO:0000256" key="2">
    <source>
        <dbReference type="ARBA" id="ARBA00022763"/>
    </source>
</evidence>
<evidence type="ECO:0000313" key="12">
    <source>
        <dbReference type="Proteomes" id="UP000243498"/>
    </source>
</evidence>
<keyword evidence="12" id="KW-1185">Reference proteome</keyword>
<dbReference type="GO" id="GO:0004386">
    <property type="term" value="F:helicase activity"/>
    <property type="evidence" value="ECO:0007669"/>
    <property type="project" value="UniProtKB-KW"/>
</dbReference>
<dbReference type="AlphaFoldDB" id="A0A167CYJ0"/>
<evidence type="ECO:0000256" key="1">
    <source>
        <dbReference type="ARBA" id="ARBA00022741"/>
    </source>
</evidence>